<evidence type="ECO:0000256" key="1">
    <source>
        <dbReference type="ARBA" id="ARBA00022801"/>
    </source>
</evidence>
<evidence type="ECO:0000259" key="2">
    <source>
        <dbReference type="SMART" id="SM00849"/>
    </source>
</evidence>
<dbReference type="PANTHER" id="PTHR46018">
    <property type="entry name" value="ZINC PHOSPHODIESTERASE ELAC PROTEIN 1"/>
    <property type="match status" value="1"/>
</dbReference>
<protein>
    <recommendedName>
        <fullName evidence="2">Metallo-beta-lactamase domain-containing protein</fullName>
    </recommendedName>
</protein>
<dbReference type="GO" id="GO:0042781">
    <property type="term" value="F:3'-tRNA processing endoribonuclease activity"/>
    <property type="evidence" value="ECO:0007669"/>
    <property type="project" value="TreeGrafter"/>
</dbReference>
<dbReference type="Pfam" id="PF12706">
    <property type="entry name" value="Lactamase_B_2"/>
    <property type="match status" value="1"/>
</dbReference>
<keyword evidence="1" id="KW-0378">Hydrolase</keyword>
<accession>A0A382EZ25</accession>
<dbReference type="SMART" id="SM00849">
    <property type="entry name" value="Lactamase_B"/>
    <property type="match status" value="1"/>
</dbReference>
<evidence type="ECO:0000313" key="3">
    <source>
        <dbReference type="EMBL" id="SVB55213.1"/>
    </source>
</evidence>
<dbReference type="PANTHER" id="PTHR46018:SF2">
    <property type="entry name" value="ZINC PHOSPHODIESTERASE ELAC PROTEIN 1"/>
    <property type="match status" value="1"/>
</dbReference>
<dbReference type="SUPFAM" id="SSF56281">
    <property type="entry name" value="Metallo-hydrolase/oxidoreductase"/>
    <property type="match status" value="1"/>
</dbReference>
<dbReference type="AlphaFoldDB" id="A0A382EZ25"/>
<feature type="domain" description="Metallo-beta-lactamase" evidence="2">
    <location>
        <begin position="18"/>
        <end position="224"/>
    </location>
</feature>
<dbReference type="InterPro" id="IPR036866">
    <property type="entry name" value="RibonucZ/Hydroxyglut_hydro"/>
</dbReference>
<feature type="non-terminal residue" evidence="3">
    <location>
        <position position="1"/>
    </location>
</feature>
<organism evidence="3">
    <name type="scientific">marine metagenome</name>
    <dbReference type="NCBI Taxonomy" id="408172"/>
    <lineage>
        <taxon>unclassified sequences</taxon>
        <taxon>metagenomes</taxon>
        <taxon>ecological metagenomes</taxon>
    </lineage>
</organism>
<reference evidence="3" key="1">
    <citation type="submission" date="2018-05" db="EMBL/GenBank/DDBJ databases">
        <authorList>
            <person name="Lanie J.A."/>
            <person name="Ng W.-L."/>
            <person name="Kazmierczak K.M."/>
            <person name="Andrzejewski T.M."/>
            <person name="Davidsen T.M."/>
            <person name="Wayne K.J."/>
            <person name="Tettelin H."/>
            <person name="Glass J.I."/>
            <person name="Rusch D."/>
            <person name="Podicherti R."/>
            <person name="Tsui H.-C.T."/>
            <person name="Winkler M.E."/>
        </authorList>
    </citation>
    <scope>NUCLEOTIDE SEQUENCE</scope>
</reference>
<name>A0A382EZ25_9ZZZZ</name>
<dbReference type="InterPro" id="IPR001279">
    <property type="entry name" value="Metallo-B-lactamas"/>
</dbReference>
<gene>
    <name evidence="3" type="ORF">METZ01_LOCUS208067</name>
</gene>
<dbReference type="Gene3D" id="3.60.15.10">
    <property type="entry name" value="Ribonuclease Z/Hydroxyacylglutathione hydrolase-like"/>
    <property type="match status" value="1"/>
</dbReference>
<sequence length="273" mass="30575">VRFTLLGSGAVRNNPRRGGPSQIVHIGDQRLLFDCGRAACLRLGQQGESVEDIDRLFLTHLHFDHIVDVPYFVFVGWNNSRQNKLRITGPQGTTDFVERLIRPPFEQDIESRLGHGKSEFGLDPQIVEVVERGTFYEEQDIRISAAFTDHSKMPTIAYRVEAQGQRIVISGDGLPQDDFVEFARDADLLVYECSGTQEFLDQQPWGTWHIIPEALAELATECGVKRLMIKHLVIEDITGDLTAVDKMGETIRQRFDGEVLVGADGLVVDLGSV</sequence>
<dbReference type="CDD" id="cd07719">
    <property type="entry name" value="arylsulfatase_AtsA-like_MBL-fold"/>
    <property type="match status" value="1"/>
</dbReference>
<dbReference type="EMBL" id="UINC01046778">
    <property type="protein sequence ID" value="SVB55213.1"/>
    <property type="molecule type" value="Genomic_DNA"/>
</dbReference>
<proteinExistence type="predicted"/>
<dbReference type="InterPro" id="IPR044094">
    <property type="entry name" value="AtsA-like_MBL-fold"/>
</dbReference>